<dbReference type="EMBL" id="MU394293">
    <property type="protein sequence ID" value="KAI6089959.1"/>
    <property type="molecule type" value="Genomic_DNA"/>
</dbReference>
<keyword evidence="2" id="KW-1185">Reference proteome</keyword>
<proteinExistence type="predicted"/>
<name>A0ACC0DB33_9PEZI</name>
<evidence type="ECO:0000313" key="2">
    <source>
        <dbReference type="Proteomes" id="UP001497680"/>
    </source>
</evidence>
<organism evidence="1 2">
    <name type="scientific">Hypoxylon rubiginosum</name>
    <dbReference type="NCBI Taxonomy" id="110542"/>
    <lineage>
        <taxon>Eukaryota</taxon>
        <taxon>Fungi</taxon>
        <taxon>Dikarya</taxon>
        <taxon>Ascomycota</taxon>
        <taxon>Pezizomycotina</taxon>
        <taxon>Sordariomycetes</taxon>
        <taxon>Xylariomycetidae</taxon>
        <taxon>Xylariales</taxon>
        <taxon>Hypoxylaceae</taxon>
        <taxon>Hypoxylon</taxon>
    </lineage>
</organism>
<gene>
    <name evidence="1" type="ORF">F4821DRAFT_268197</name>
</gene>
<dbReference type="Proteomes" id="UP001497680">
    <property type="component" value="Unassembled WGS sequence"/>
</dbReference>
<protein>
    <submittedName>
        <fullName evidence="1">HET-domain-containing protein</fullName>
    </submittedName>
</protein>
<sequence length="725" mass="82439">MTDAEGTLCAICESIFKPSLGLKHRTIFGDLIPNMKIAHHQRYCDLKASKDAGCFICSWIWSRHQVHRTRRNNHVGAREWFAITCTRHLRLCPRRAIFHVTCSWATAYNISVRLSKQSEYAGSLDDRKSVPICQSDILAHPWSKLDPYIGSPQSLESIGSWISACKAEDHKYCRPPSDARSYFPSRAIDVQSACSGIVYLRDRNEVISRYGSGEDRFCHDGIPHAQVYPEYWTLSHRWGSRVTQLRRETEHQLRGGISLESISPTFRDAALVVHRLGYKYLWIDSLSIFQDSETDWQREANTMVDIYRHSFCNISAISPSADPAVDPSLCGLFRHRRDDMRLLFPFITNVGVRTSVSLVQLIRGPWMAWNDSIWLHEIESAPLHSRGWVVQERFLSTRTIYFTQNQIYWECLESTSCEAHLSLTTSKSVVRRGSEVSKLGFKAARLVIAQAQAGQPHKDRLRLQTLTFTWFNILSTYVSCALTKDSDRLIAMSGVAKAFREANGDTYLAGLWKHTIHYGLLWKTKATSGTLIQSNESYAPSWSWASVTTTGTGASVELCVPTHRATTFKPLIRLIDERIIPEPPDGDTTGFLRSAELDIECVLSYFQLVRKFGSLNVYTAEAKTQFYDKFTPLECNVFMDTSDQAENFTRADVIEGICIPICRVNGFEMVGFYALIVESAADSVFKRTGVLQCVLNEWRRIPTQGTWWNDWDTNNLAGLSHITLI</sequence>
<evidence type="ECO:0000313" key="1">
    <source>
        <dbReference type="EMBL" id="KAI6089959.1"/>
    </source>
</evidence>
<accession>A0ACC0DB33</accession>
<reference evidence="1 2" key="1">
    <citation type="journal article" date="2022" name="New Phytol.">
        <title>Ecological generalism drives hyperdiversity of secondary metabolite gene clusters in xylarialean endophytes.</title>
        <authorList>
            <person name="Franco M.E.E."/>
            <person name="Wisecaver J.H."/>
            <person name="Arnold A.E."/>
            <person name="Ju Y.M."/>
            <person name="Slot J.C."/>
            <person name="Ahrendt S."/>
            <person name="Moore L.P."/>
            <person name="Eastman K.E."/>
            <person name="Scott K."/>
            <person name="Konkel Z."/>
            <person name="Mondo S.J."/>
            <person name="Kuo A."/>
            <person name="Hayes R.D."/>
            <person name="Haridas S."/>
            <person name="Andreopoulos B."/>
            <person name="Riley R."/>
            <person name="LaButti K."/>
            <person name="Pangilinan J."/>
            <person name="Lipzen A."/>
            <person name="Amirebrahimi M."/>
            <person name="Yan J."/>
            <person name="Adam C."/>
            <person name="Keymanesh K."/>
            <person name="Ng V."/>
            <person name="Louie K."/>
            <person name="Northen T."/>
            <person name="Drula E."/>
            <person name="Henrissat B."/>
            <person name="Hsieh H.M."/>
            <person name="Youens-Clark K."/>
            <person name="Lutzoni F."/>
            <person name="Miadlikowska J."/>
            <person name="Eastwood D.C."/>
            <person name="Hamelin R.C."/>
            <person name="Grigoriev I.V."/>
            <person name="U'Ren J.M."/>
        </authorList>
    </citation>
    <scope>NUCLEOTIDE SEQUENCE [LARGE SCALE GENOMIC DNA]</scope>
    <source>
        <strain evidence="1 2">ER1909</strain>
    </source>
</reference>
<comment type="caution">
    <text evidence="1">The sequence shown here is derived from an EMBL/GenBank/DDBJ whole genome shotgun (WGS) entry which is preliminary data.</text>
</comment>